<accession>A0A840IF09</accession>
<keyword evidence="2" id="KW-1185">Reference proteome</keyword>
<organism evidence="1 2">
    <name type="scientific">Conexibacter arvalis</name>
    <dbReference type="NCBI Taxonomy" id="912552"/>
    <lineage>
        <taxon>Bacteria</taxon>
        <taxon>Bacillati</taxon>
        <taxon>Actinomycetota</taxon>
        <taxon>Thermoleophilia</taxon>
        <taxon>Solirubrobacterales</taxon>
        <taxon>Conexibacteraceae</taxon>
        <taxon>Conexibacter</taxon>
    </lineage>
</organism>
<sequence length="80" mass="8701">MDCLYCNYIDISETAVGVCRCGAGLCRQHLTEQLASRDELRTIGSVTRTIQRGPTERRLLCPACAATDGARTARALNVVD</sequence>
<evidence type="ECO:0008006" key="3">
    <source>
        <dbReference type="Google" id="ProtNLM"/>
    </source>
</evidence>
<name>A0A840IF09_9ACTN</name>
<evidence type="ECO:0000313" key="2">
    <source>
        <dbReference type="Proteomes" id="UP000585272"/>
    </source>
</evidence>
<comment type="caution">
    <text evidence="1">The sequence shown here is derived from an EMBL/GenBank/DDBJ whole genome shotgun (WGS) entry which is preliminary data.</text>
</comment>
<dbReference type="EMBL" id="JACHNU010000002">
    <property type="protein sequence ID" value="MBB4662811.1"/>
    <property type="molecule type" value="Genomic_DNA"/>
</dbReference>
<gene>
    <name evidence="1" type="ORF">BDZ31_002397</name>
</gene>
<protein>
    <recommendedName>
        <fullName evidence="3">DUF2180 family protein</fullName>
    </recommendedName>
</protein>
<evidence type="ECO:0000313" key="1">
    <source>
        <dbReference type="EMBL" id="MBB4662811.1"/>
    </source>
</evidence>
<dbReference type="Proteomes" id="UP000585272">
    <property type="component" value="Unassembled WGS sequence"/>
</dbReference>
<proteinExistence type="predicted"/>
<dbReference type="RefSeq" id="WP_183342279.1">
    <property type="nucleotide sequence ID" value="NZ_JACHNU010000002.1"/>
</dbReference>
<reference evidence="1 2" key="1">
    <citation type="submission" date="2020-08" db="EMBL/GenBank/DDBJ databases">
        <title>Genomic Encyclopedia of Archaeal and Bacterial Type Strains, Phase II (KMG-II): from individual species to whole genera.</title>
        <authorList>
            <person name="Goeker M."/>
        </authorList>
    </citation>
    <scope>NUCLEOTIDE SEQUENCE [LARGE SCALE GENOMIC DNA]</scope>
    <source>
        <strain evidence="1 2">DSM 23288</strain>
    </source>
</reference>
<dbReference type="AlphaFoldDB" id="A0A840IF09"/>